<reference evidence="2" key="1">
    <citation type="submission" date="2023-03" db="EMBL/GenBank/DDBJ databases">
        <authorList>
            <person name="Cleenwerck I."/>
        </authorList>
    </citation>
    <scope>NUCLEOTIDE SEQUENCE</scope>
    <source>
        <strain evidence="2">LMG 32879</strain>
    </source>
</reference>
<sequence>RPQDQPPPRTVAMELATHDRSSQTGRMINGGLKRPVTLSPWLGHLMVTRHETARPLLTPGEIMQLPPDEELVLVSGCPPIRARKARYFEDAELAARILLSPRFEPPSAPEGTPPIGPQPSGDWADVVQPLPASNADDDPANAGIRREPELPEQEEVVQAPRKPVHEFDPPDEEPEDDARRAQTLRRGEQVLARQVSLDPGDRMGL</sequence>
<keyword evidence="3" id="KW-1185">Reference proteome</keyword>
<gene>
    <name evidence="2" type="ORF">LMG32879_003288</name>
</gene>
<comment type="caution">
    <text evidence="2">The sequence shown here is derived from an EMBL/GenBank/DDBJ whole genome shotgun (WGS) entry which is preliminary data.</text>
</comment>
<feature type="compositionally biased region" description="Basic and acidic residues" evidence="1">
    <location>
        <begin position="177"/>
        <end position="188"/>
    </location>
</feature>
<feature type="compositionally biased region" description="Pro residues" evidence="1">
    <location>
        <begin position="103"/>
        <end position="117"/>
    </location>
</feature>
<feature type="region of interest" description="Disordered" evidence="1">
    <location>
        <begin position="102"/>
        <end position="205"/>
    </location>
</feature>
<proteinExistence type="predicted"/>
<evidence type="ECO:0000313" key="2">
    <source>
        <dbReference type="EMBL" id="CAI9122421.1"/>
    </source>
</evidence>
<dbReference type="Proteomes" id="UP001176960">
    <property type="component" value="Unassembled WGS sequence"/>
</dbReference>
<dbReference type="EMBL" id="CATKSH010000065">
    <property type="protein sequence ID" value="CAI9122421.1"/>
    <property type="molecule type" value="Genomic_DNA"/>
</dbReference>
<evidence type="ECO:0000313" key="3">
    <source>
        <dbReference type="Proteomes" id="UP001176960"/>
    </source>
</evidence>
<dbReference type="GO" id="GO:0016020">
    <property type="term" value="C:membrane"/>
    <property type="evidence" value="ECO:0007669"/>
    <property type="project" value="InterPro"/>
</dbReference>
<dbReference type="InterPro" id="IPR027417">
    <property type="entry name" value="P-loop_NTPase"/>
</dbReference>
<name>A0AA35Y3A0_9PROT</name>
<dbReference type="Pfam" id="PF02534">
    <property type="entry name" value="T4SS-DNA_transf"/>
    <property type="match status" value="1"/>
</dbReference>
<dbReference type="AlphaFoldDB" id="A0AA35Y3A0"/>
<protein>
    <submittedName>
        <fullName evidence="2">Type IV secretory system conjugative DNA transfer family protein</fullName>
    </submittedName>
</protein>
<dbReference type="RefSeq" id="WP_289844017.1">
    <property type="nucleotide sequence ID" value="NZ_CATKSH010000065.1"/>
</dbReference>
<evidence type="ECO:0000256" key="1">
    <source>
        <dbReference type="SAM" id="MobiDB-lite"/>
    </source>
</evidence>
<dbReference type="InterPro" id="IPR003688">
    <property type="entry name" value="TraG/VirD4"/>
</dbReference>
<organism evidence="2 3">
    <name type="scientific">Brytella acorum</name>
    <dbReference type="NCBI Taxonomy" id="2959299"/>
    <lineage>
        <taxon>Bacteria</taxon>
        <taxon>Pseudomonadati</taxon>
        <taxon>Pseudomonadota</taxon>
        <taxon>Alphaproteobacteria</taxon>
        <taxon>Acetobacterales</taxon>
        <taxon>Acetobacteraceae</taxon>
        <taxon>Brytella</taxon>
    </lineage>
</organism>
<dbReference type="Gene3D" id="3.40.50.300">
    <property type="entry name" value="P-loop containing nucleotide triphosphate hydrolases"/>
    <property type="match status" value="1"/>
</dbReference>
<feature type="non-terminal residue" evidence="2">
    <location>
        <position position="1"/>
    </location>
</feature>
<accession>A0AA35Y3A0</accession>